<dbReference type="AlphaFoldDB" id="A0AAV1T0L6"/>
<comment type="caution">
    <text evidence="1">The sequence shown here is derived from an EMBL/GenBank/DDBJ whole genome shotgun (WGS) entry which is preliminary data.</text>
</comment>
<organism evidence="1 3">
    <name type="scientific">Peronospora matthiolae</name>
    <dbReference type="NCBI Taxonomy" id="2874970"/>
    <lineage>
        <taxon>Eukaryota</taxon>
        <taxon>Sar</taxon>
        <taxon>Stramenopiles</taxon>
        <taxon>Oomycota</taxon>
        <taxon>Peronosporomycetes</taxon>
        <taxon>Peronosporales</taxon>
        <taxon>Peronosporaceae</taxon>
        <taxon>Peronospora</taxon>
    </lineage>
</organism>
<dbReference type="EMBL" id="CAKLBY020000003">
    <property type="protein sequence ID" value="CAK7891831.1"/>
    <property type="molecule type" value="Genomic_DNA"/>
</dbReference>
<gene>
    <name evidence="2" type="ORF">PM001_LOCUS26668</name>
    <name evidence="1" type="ORF">PM001_LOCUS281</name>
</gene>
<protein>
    <submittedName>
        <fullName evidence="1">Uncharacterized protein</fullName>
    </submittedName>
</protein>
<name>A0AAV1T0L6_9STRA</name>
<evidence type="ECO:0000313" key="2">
    <source>
        <dbReference type="EMBL" id="CAK7941518.1"/>
    </source>
</evidence>
<accession>A0AAV1T0L6</accession>
<evidence type="ECO:0000313" key="1">
    <source>
        <dbReference type="EMBL" id="CAK7891831.1"/>
    </source>
</evidence>
<dbReference type="EMBL" id="CAKLBY020000264">
    <property type="protein sequence ID" value="CAK7941518.1"/>
    <property type="molecule type" value="Genomic_DNA"/>
</dbReference>
<dbReference type="Proteomes" id="UP001162060">
    <property type="component" value="Unassembled WGS sequence"/>
</dbReference>
<sequence length="169" mass="19113">MVCRPEDRGLARVTRKVDARTAVATLGEASRQKNLQLPTACTAIAQTAVTSEIHHAKDSKLNIRVFTGKELHKGLGAKFKLWGRVLQEDLEMAQEACIHAWPETYKISRLVSYLRAEAEEFFYGLRDEWCSMEKTLAYAMKEIESAFSRTFYSAKVADFFGRSKPATES</sequence>
<proteinExistence type="predicted"/>
<reference evidence="1" key="1">
    <citation type="submission" date="2024-01" db="EMBL/GenBank/DDBJ databases">
        <authorList>
            <person name="Webb A."/>
        </authorList>
    </citation>
    <scope>NUCLEOTIDE SEQUENCE</scope>
    <source>
        <strain evidence="1">Pm1</strain>
    </source>
</reference>
<evidence type="ECO:0000313" key="3">
    <source>
        <dbReference type="Proteomes" id="UP001162060"/>
    </source>
</evidence>